<keyword evidence="4" id="KW-0378">Hydrolase</keyword>
<dbReference type="GO" id="GO:0046872">
    <property type="term" value="F:metal ion binding"/>
    <property type="evidence" value="ECO:0007669"/>
    <property type="project" value="UniProtKB-KW"/>
</dbReference>
<evidence type="ECO:0000256" key="5">
    <source>
        <dbReference type="ARBA" id="ARBA00023004"/>
    </source>
</evidence>
<evidence type="ECO:0000259" key="7">
    <source>
        <dbReference type="SMART" id="SM00471"/>
    </source>
</evidence>
<keyword evidence="2" id="KW-0479">Metal-binding</keyword>
<dbReference type="EC" id="3.6.1.41" evidence="1"/>
<dbReference type="InterPro" id="IPR006674">
    <property type="entry name" value="HD_domain"/>
</dbReference>
<dbReference type="GO" id="GO:0008803">
    <property type="term" value="F:bis(5'-nucleosyl)-tetraphosphatase (symmetrical) activity"/>
    <property type="evidence" value="ECO:0007669"/>
    <property type="project" value="UniProtKB-EC"/>
</dbReference>
<gene>
    <name evidence="8" type="ORF">A3H38_01655</name>
</gene>
<dbReference type="NCBIfam" id="TIGR00488">
    <property type="entry name" value="bis(5'-nucleosyl)-tetraphosphatase (symmetrical) YqeK"/>
    <property type="match status" value="1"/>
</dbReference>
<dbReference type="CDD" id="cd00077">
    <property type="entry name" value="HDc"/>
    <property type="match status" value="1"/>
</dbReference>
<comment type="caution">
    <text evidence="8">The sequence shown here is derived from an EMBL/GenBank/DDBJ whole genome shotgun (WGS) entry which is preliminary data.</text>
</comment>
<dbReference type="AlphaFoldDB" id="A0A1F4RH33"/>
<dbReference type="GO" id="GO:0000166">
    <property type="term" value="F:nucleotide binding"/>
    <property type="evidence" value="ECO:0007669"/>
    <property type="project" value="UniProtKB-KW"/>
</dbReference>
<organism evidence="8 9">
    <name type="scientific">candidate division WOR-1 bacterium RIFCSPLOWO2_02_FULL_46_20</name>
    <dbReference type="NCBI Taxonomy" id="1802567"/>
    <lineage>
        <taxon>Bacteria</taxon>
        <taxon>Bacillati</taxon>
        <taxon>Saganbacteria</taxon>
    </lineage>
</organism>
<comment type="catalytic activity">
    <reaction evidence="6">
        <text>P(1),P(4)-bis(5'-adenosyl) tetraphosphate + H2O = 2 ADP + 2 H(+)</text>
        <dbReference type="Rhea" id="RHEA:24252"/>
        <dbReference type="ChEBI" id="CHEBI:15377"/>
        <dbReference type="ChEBI" id="CHEBI:15378"/>
        <dbReference type="ChEBI" id="CHEBI:58141"/>
        <dbReference type="ChEBI" id="CHEBI:456216"/>
        <dbReference type="EC" id="3.6.1.41"/>
    </reaction>
</comment>
<dbReference type="InterPro" id="IPR005249">
    <property type="entry name" value="YqeK"/>
</dbReference>
<proteinExistence type="predicted"/>
<sequence length="188" mass="21222">MQKRAEILEKLKRDLDPKRFKHCVRAEATAVSLAKKHGVSIKLASIAALLHDYARKFSRSDLLKQAIKFRLKIDAIGKFEPKLFHAELSALLARQEFGITSFQILNAIKKHTVGSPKMTTLEKIIYLSDHIEAGRSFSGVKRLRKLAFTNLDRAVVESASNMLLFLLGQGLPIYPGTIATRNYYLLRS</sequence>
<name>A0A1F4RH33_UNCSA</name>
<evidence type="ECO:0000256" key="3">
    <source>
        <dbReference type="ARBA" id="ARBA00022741"/>
    </source>
</evidence>
<dbReference type="InterPro" id="IPR051094">
    <property type="entry name" value="Diverse_Catalytic_Enzymes"/>
</dbReference>
<evidence type="ECO:0000313" key="8">
    <source>
        <dbReference type="EMBL" id="OGC07495.1"/>
    </source>
</evidence>
<evidence type="ECO:0000256" key="2">
    <source>
        <dbReference type="ARBA" id="ARBA00022723"/>
    </source>
</evidence>
<dbReference type="PANTHER" id="PTHR35795">
    <property type="entry name" value="SLR1885 PROTEIN"/>
    <property type="match status" value="1"/>
</dbReference>
<keyword evidence="3" id="KW-0547">Nucleotide-binding</keyword>
<dbReference type="PANTHER" id="PTHR35795:SF1">
    <property type="entry name" value="BIS(5'-NUCLEOSYL)-TETRAPHOSPHATASE, SYMMETRICAL"/>
    <property type="match status" value="1"/>
</dbReference>
<dbReference type="SUPFAM" id="SSF109604">
    <property type="entry name" value="HD-domain/PDEase-like"/>
    <property type="match status" value="1"/>
</dbReference>
<dbReference type="Pfam" id="PF01966">
    <property type="entry name" value="HD"/>
    <property type="match status" value="1"/>
</dbReference>
<dbReference type="EMBL" id="METP01000003">
    <property type="protein sequence ID" value="OGC07495.1"/>
    <property type="molecule type" value="Genomic_DNA"/>
</dbReference>
<dbReference type="SMART" id="SM00471">
    <property type="entry name" value="HDc"/>
    <property type="match status" value="1"/>
</dbReference>
<evidence type="ECO:0000256" key="6">
    <source>
        <dbReference type="ARBA" id="ARBA00049417"/>
    </source>
</evidence>
<dbReference type="InterPro" id="IPR003607">
    <property type="entry name" value="HD/PDEase_dom"/>
</dbReference>
<evidence type="ECO:0000313" key="9">
    <source>
        <dbReference type="Proteomes" id="UP000176938"/>
    </source>
</evidence>
<evidence type="ECO:0000256" key="4">
    <source>
        <dbReference type="ARBA" id="ARBA00022801"/>
    </source>
</evidence>
<accession>A0A1F4RH33</accession>
<reference evidence="8 9" key="1">
    <citation type="journal article" date="2016" name="Nat. Commun.">
        <title>Thousands of microbial genomes shed light on interconnected biogeochemical processes in an aquifer system.</title>
        <authorList>
            <person name="Anantharaman K."/>
            <person name="Brown C.T."/>
            <person name="Hug L.A."/>
            <person name="Sharon I."/>
            <person name="Castelle C.J."/>
            <person name="Probst A.J."/>
            <person name="Thomas B.C."/>
            <person name="Singh A."/>
            <person name="Wilkins M.J."/>
            <person name="Karaoz U."/>
            <person name="Brodie E.L."/>
            <person name="Williams K.H."/>
            <person name="Hubbard S.S."/>
            <person name="Banfield J.F."/>
        </authorList>
    </citation>
    <scope>NUCLEOTIDE SEQUENCE [LARGE SCALE GENOMIC DNA]</scope>
</reference>
<feature type="domain" description="HD/PDEase" evidence="7">
    <location>
        <begin position="15"/>
        <end position="143"/>
    </location>
</feature>
<dbReference type="Proteomes" id="UP000176938">
    <property type="component" value="Unassembled WGS sequence"/>
</dbReference>
<protein>
    <recommendedName>
        <fullName evidence="1">bis(5'-nucleosyl)-tetraphosphatase (symmetrical)</fullName>
        <ecNumber evidence="1">3.6.1.41</ecNumber>
    </recommendedName>
</protein>
<dbReference type="Gene3D" id="1.10.3210.10">
    <property type="entry name" value="Hypothetical protein af1432"/>
    <property type="match status" value="1"/>
</dbReference>
<keyword evidence="5" id="KW-0408">Iron</keyword>
<evidence type="ECO:0000256" key="1">
    <source>
        <dbReference type="ARBA" id="ARBA00012506"/>
    </source>
</evidence>